<dbReference type="InterPro" id="IPR059179">
    <property type="entry name" value="MLKL-like_MCAfunc"/>
</dbReference>
<evidence type="ECO:0000256" key="1">
    <source>
        <dbReference type="SAM" id="MobiDB-lite"/>
    </source>
</evidence>
<evidence type="ECO:0000313" key="2">
    <source>
        <dbReference type="EMBL" id="KAF5310103.1"/>
    </source>
</evidence>
<protein>
    <submittedName>
        <fullName evidence="2">Uncharacterized protein</fullName>
    </submittedName>
</protein>
<dbReference type="EMBL" id="JAACJJ010000058">
    <property type="protein sequence ID" value="KAF5310103.1"/>
    <property type="molecule type" value="Genomic_DNA"/>
</dbReference>
<dbReference type="GO" id="GO:0007166">
    <property type="term" value="P:cell surface receptor signaling pathway"/>
    <property type="evidence" value="ECO:0007669"/>
    <property type="project" value="InterPro"/>
</dbReference>
<organism evidence="2 3">
    <name type="scientific">Psilocybe cf. subviscida</name>
    <dbReference type="NCBI Taxonomy" id="2480587"/>
    <lineage>
        <taxon>Eukaryota</taxon>
        <taxon>Fungi</taxon>
        <taxon>Dikarya</taxon>
        <taxon>Basidiomycota</taxon>
        <taxon>Agaricomycotina</taxon>
        <taxon>Agaricomycetes</taxon>
        <taxon>Agaricomycetidae</taxon>
        <taxon>Agaricales</taxon>
        <taxon>Agaricineae</taxon>
        <taxon>Strophariaceae</taxon>
        <taxon>Psilocybe</taxon>
    </lineage>
</organism>
<dbReference type="CDD" id="cd21037">
    <property type="entry name" value="MLKL_NTD"/>
    <property type="match status" value="1"/>
</dbReference>
<dbReference type="AlphaFoldDB" id="A0A8H5AT57"/>
<comment type="caution">
    <text evidence="2">The sequence shown here is derived from an EMBL/GenBank/DDBJ whole genome shotgun (WGS) entry which is preliminary data.</text>
</comment>
<dbReference type="OrthoDB" id="192148at2759"/>
<proteinExistence type="predicted"/>
<name>A0A8H5AT57_9AGAR</name>
<dbReference type="InterPro" id="IPR036537">
    <property type="entry name" value="Adaptor_Cbl_N_dom_sf"/>
</dbReference>
<sequence>MLRKPKVPSANHTEEPKPASVLSGLPYLSDAAGLVLQLVQIAQAVKENKEGFQDLVDQSKQLVAVFYRAYQGARNQDEWLNSEGIRTAAKDLERCLCSINKLGEKMKARRLIRRILCYAIDANTIKKYQQRLSLAKEHFQTAAQLDARDILVQIEKNTNELLEEVKHLLTSSGAGIAQETPAARAIENEHRVRQRIQIEDVESSGIAFGSGSVVVENGRAPAKSGSGSSTPHRQKNKQRSATPSPSPEKMGGVPTRPDISIKGVYSSGIAFGDGDVSVSNS</sequence>
<gene>
    <name evidence="2" type="ORF">D9619_010515</name>
</gene>
<accession>A0A8H5AT57</accession>
<keyword evidence="3" id="KW-1185">Reference proteome</keyword>
<evidence type="ECO:0000313" key="3">
    <source>
        <dbReference type="Proteomes" id="UP000567179"/>
    </source>
</evidence>
<dbReference type="Proteomes" id="UP000567179">
    <property type="component" value="Unassembled WGS sequence"/>
</dbReference>
<reference evidence="2 3" key="1">
    <citation type="journal article" date="2020" name="ISME J.">
        <title>Uncovering the hidden diversity of litter-decomposition mechanisms in mushroom-forming fungi.</title>
        <authorList>
            <person name="Floudas D."/>
            <person name="Bentzer J."/>
            <person name="Ahren D."/>
            <person name="Johansson T."/>
            <person name="Persson P."/>
            <person name="Tunlid A."/>
        </authorList>
    </citation>
    <scope>NUCLEOTIDE SEQUENCE [LARGE SCALE GENOMIC DNA]</scope>
    <source>
        <strain evidence="2 3">CBS 101986</strain>
    </source>
</reference>
<feature type="region of interest" description="Disordered" evidence="1">
    <location>
        <begin position="217"/>
        <end position="259"/>
    </location>
</feature>
<dbReference type="Gene3D" id="1.20.930.20">
    <property type="entry name" value="Adaptor protein Cbl, N-terminal domain"/>
    <property type="match status" value="1"/>
</dbReference>